<feature type="compositionally biased region" description="Basic and acidic residues" evidence="1">
    <location>
        <begin position="10"/>
        <end position="22"/>
    </location>
</feature>
<accession>A0A834LJX9</accession>
<comment type="caution">
    <text evidence="2">The sequence shown here is derived from an EMBL/GenBank/DDBJ whole genome shotgun (WGS) entry which is preliminary data.</text>
</comment>
<sequence length="126" mass="14150">MQKQRGSKQRKVETEQQSEKKNGLGRNSRRKHPNTIQTTVNPLCHLSENGRRGSSQRCGMSDCISSLRERNGRIFGNCSVDSAGLVSRILGDVTACLCSWRRIPASAENQDLCLVWGLPRWVLQQP</sequence>
<feature type="region of interest" description="Disordered" evidence="1">
    <location>
        <begin position="1"/>
        <end position="58"/>
    </location>
</feature>
<keyword evidence="3" id="KW-1185">Reference proteome</keyword>
<dbReference type="AlphaFoldDB" id="A0A834LJX9"/>
<reference evidence="2" key="1">
    <citation type="submission" date="2019-11" db="EMBL/GenBank/DDBJ databases">
        <authorList>
            <person name="Liu Y."/>
            <person name="Hou J."/>
            <person name="Li T.-Q."/>
            <person name="Guan C.-H."/>
            <person name="Wu X."/>
            <person name="Wu H.-Z."/>
            <person name="Ling F."/>
            <person name="Zhang R."/>
            <person name="Shi X.-G."/>
            <person name="Ren J.-P."/>
            <person name="Chen E.-F."/>
            <person name="Sun J.-M."/>
        </authorList>
    </citation>
    <scope>NUCLEOTIDE SEQUENCE</scope>
    <source>
        <strain evidence="2">Adult_tree_wgs_1</strain>
        <tissue evidence="2">Leaves</tissue>
    </source>
</reference>
<dbReference type="EMBL" id="WJXA01000007">
    <property type="protein sequence ID" value="KAF7139340.1"/>
    <property type="molecule type" value="Genomic_DNA"/>
</dbReference>
<proteinExistence type="predicted"/>
<evidence type="ECO:0000313" key="2">
    <source>
        <dbReference type="EMBL" id="KAF7139340.1"/>
    </source>
</evidence>
<evidence type="ECO:0000313" key="3">
    <source>
        <dbReference type="Proteomes" id="UP000626092"/>
    </source>
</evidence>
<dbReference type="Proteomes" id="UP000626092">
    <property type="component" value="Unassembled WGS sequence"/>
</dbReference>
<evidence type="ECO:0000256" key="1">
    <source>
        <dbReference type="SAM" id="MobiDB-lite"/>
    </source>
</evidence>
<protein>
    <submittedName>
        <fullName evidence="2">Uncharacterized protein</fullName>
    </submittedName>
</protein>
<dbReference type="OrthoDB" id="1692599at2759"/>
<name>A0A834LJX9_RHOSS</name>
<gene>
    <name evidence="2" type="ORF">RHSIM_Rhsim07G0159400</name>
</gene>
<organism evidence="2 3">
    <name type="scientific">Rhododendron simsii</name>
    <name type="common">Sims's rhododendron</name>
    <dbReference type="NCBI Taxonomy" id="118357"/>
    <lineage>
        <taxon>Eukaryota</taxon>
        <taxon>Viridiplantae</taxon>
        <taxon>Streptophyta</taxon>
        <taxon>Embryophyta</taxon>
        <taxon>Tracheophyta</taxon>
        <taxon>Spermatophyta</taxon>
        <taxon>Magnoliopsida</taxon>
        <taxon>eudicotyledons</taxon>
        <taxon>Gunneridae</taxon>
        <taxon>Pentapetalae</taxon>
        <taxon>asterids</taxon>
        <taxon>Ericales</taxon>
        <taxon>Ericaceae</taxon>
        <taxon>Ericoideae</taxon>
        <taxon>Rhodoreae</taxon>
        <taxon>Rhododendron</taxon>
    </lineage>
</organism>